<dbReference type="GO" id="GO:0005667">
    <property type="term" value="C:transcription regulator complex"/>
    <property type="evidence" value="ECO:0007669"/>
    <property type="project" value="TreeGrafter"/>
</dbReference>
<dbReference type="GO" id="GO:0005634">
    <property type="term" value="C:nucleus"/>
    <property type="evidence" value="ECO:0007669"/>
    <property type="project" value="TreeGrafter"/>
</dbReference>
<proteinExistence type="predicted"/>
<dbReference type="PROSITE" id="PS51029">
    <property type="entry name" value="MADF"/>
    <property type="match status" value="1"/>
</dbReference>
<dbReference type="InterPro" id="IPR039353">
    <property type="entry name" value="TF_Adf1"/>
</dbReference>
<reference evidence="3" key="1">
    <citation type="submission" date="2023-01" db="EMBL/GenBank/DDBJ databases">
        <title>Key to firefly adult light organ development and bioluminescence: homeobox transcription factors regulate luciferase expression and transportation to peroxisome.</title>
        <authorList>
            <person name="Fu X."/>
        </authorList>
    </citation>
    <scope>NUCLEOTIDE SEQUENCE [LARGE SCALE GENOMIC DNA]</scope>
</reference>
<keyword evidence="3" id="KW-1185">Reference proteome</keyword>
<dbReference type="PANTHER" id="PTHR12243">
    <property type="entry name" value="MADF DOMAIN TRANSCRIPTION FACTOR"/>
    <property type="match status" value="1"/>
</dbReference>
<dbReference type="Proteomes" id="UP001353858">
    <property type="component" value="Unassembled WGS sequence"/>
</dbReference>
<dbReference type="PANTHER" id="PTHR12243:SF67">
    <property type="entry name" value="COREPRESSOR OF PANGOLIN, ISOFORM A-RELATED"/>
    <property type="match status" value="1"/>
</dbReference>
<evidence type="ECO:0000259" key="1">
    <source>
        <dbReference type="PROSITE" id="PS51029"/>
    </source>
</evidence>
<name>A0AAN7SMF7_9COLE</name>
<sequence>MSDGELIDQVRLFPLLYDKSNIFYKDHLAITNAWDTIAMILNSTAQECQRRWAILRARYNAERKKYTPAGSGGDTPTCTYFEAMSFLSDFVVQRRSKGNMAPTQKATSS</sequence>
<protein>
    <recommendedName>
        <fullName evidence="1">MADF domain-containing protein</fullName>
    </recommendedName>
</protein>
<comment type="caution">
    <text evidence="2">The sequence shown here is derived from an EMBL/GenBank/DDBJ whole genome shotgun (WGS) entry which is preliminary data.</text>
</comment>
<organism evidence="2 3">
    <name type="scientific">Aquatica leii</name>
    <dbReference type="NCBI Taxonomy" id="1421715"/>
    <lineage>
        <taxon>Eukaryota</taxon>
        <taxon>Metazoa</taxon>
        <taxon>Ecdysozoa</taxon>
        <taxon>Arthropoda</taxon>
        <taxon>Hexapoda</taxon>
        <taxon>Insecta</taxon>
        <taxon>Pterygota</taxon>
        <taxon>Neoptera</taxon>
        <taxon>Endopterygota</taxon>
        <taxon>Coleoptera</taxon>
        <taxon>Polyphaga</taxon>
        <taxon>Elateriformia</taxon>
        <taxon>Elateroidea</taxon>
        <taxon>Lampyridae</taxon>
        <taxon>Luciolinae</taxon>
        <taxon>Aquatica</taxon>
    </lineage>
</organism>
<dbReference type="SMART" id="SM00595">
    <property type="entry name" value="MADF"/>
    <property type="match status" value="1"/>
</dbReference>
<evidence type="ECO:0000313" key="3">
    <source>
        <dbReference type="Proteomes" id="UP001353858"/>
    </source>
</evidence>
<evidence type="ECO:0000313" key="2">
    <source>
        <dbReference type="EMBL" id="KAK4887399.1"/>
    </source>
</evidence>
<dbReference type="GO" id="GO:0006357">
    <property type="term" value="P:regulation of transcription by RNA polymerase II"/>
    <property type="evidence" value="ECO:0007669"/>
    <property type="project" value="TreeGrafter"/>
</dbReference>
<gene>
    <name evidence="2" type="ORF">RN001_003670</name>
</gene>
<dbReference type="EMBL" id="JARPUR010000001">
    <property type="protein sequence ID" value="KAK4887399.1"/>
    <property type="molecule type" value="Genomic_DNA"/>
</dbReference>
<dbReference type="Pfam" id="PF10545">
    <property type="entry name" value="MADF_DNA_bdg"/>
    <property type="match status" value="1"/>
</dbReference>
<dbReference type="InterPro" id="IPR006578">
    <property type="entry name" value="MADF-dom"/>
</dbReference>
<dbReference type="AlphaFoldDB" id="A0AAN7SMF7"/>
<accession>A0AAN7SMF7</accession>
<feature type="domain" description="MADF" evidence="1">
    <location>
        <begin position="5"/>
        <end position="92"/>
    </location>
</feature>